<dbReference type="PANTHER" id="PTHR47457:SF1">
    <property type="entry name" value="BTB DOMAIN-CONTAINING PROTEIN-RELATED"/>
    <property type="match status" value="1"/>
</dbReference>
<dbReference type="SUPFAM" id="SSF49785">
    <property type="entry name" value="Galactose-binding domain-like"/>
    <property type="match status" value="1"/>
</dbReference>
<dbReference type="GO" id="GO:0008250">
    <property type="term" value="C:oligosaccharyltransferase complex"/>
    <property type="evidence" value="ECO:0007669"/>
    <property type="project" value="InterPro"/>
</dbReference>
<dbReference type="UniPathway" id="UPA00378"/>
<organism evidence="13 14">
    <name type="scientific">Auxenochlorella protothecoides</name>
    <name type="common">Green microalga</name>
    <name type="synonym">Chlorella protothecoides</name>
    <dbReference type="NCBI Taxonomy" id="3075"/>
    <lineage>
        <taxon>Eukaryota</taxon>
        <taxon>Viridiplantae</taxon>
        <taxon>Chlorophyta</taxon>
        <taxon>core chlorophytes</taxon>
        <taxon>Trebouxiophyceae</taxon>
        <taxon>Chlorellales</taxon>
        <taxon>Chlorellaceae</taxon>
        <taxon>Auxenochlorella</taxon>
    </lineage>
</organism>
<dbReference type="Proteomes" id="UP000279271">
    <property type="component" value="Unassembled WGS sequence"/>
</dbReference>
<sequence length="575" mass="62998">VNDVAVARLPSQAFMRCWINFDRGCITVGLGDPGTNVSHTWRDPDPIESISYAGLSAWDTHIVYRAIRVLPVLNVQQGTDLKSTQLPSLLDLACNTLRDCLRPSSVSAVLVVVDALEPTLPVLRQAALSFAAEHLQEALAQDPEGVAGLPAPMLSEVLRSQAMSCGEMLVFKVITVWAAARGGPEATPDLDILLPHVRFPLMTLEELDCVQQHPLWETCSMLRQLVREAHEANTAMGSPEKLVSSLQAAGPPRLPSRQEAALSARFLSRTTPGCVELLFVCPGDKNGVTYWLATQGGQQQWVNPMLSGRVKVQASSPACRSTNPASCVALGPPRLNFAAPRSEAGRLVSWWSLDLGPRHQLACSAYTLRHDKSHDPLRSWTLQASRDGPQCGWEDLRRHENDLTLRLPGQYGSWAVTGHAATVPYRCFRICVMQMQKGNENPWHASLAQIELYGNLYVDGKEEDADVWELAVHKEVLAMATLHTAKQVATAFQREYAKTPAKLKVLDAFSGLAIATALLQFVYAVLIGSFPFNAFLAGFFCCIGAFVLSVCLRMQVDPEDMSGKTERAFTEYALA</sequence>
<evidence type="ECO:0000256" key="2">
    <source>
        <dbReference type="ARBA" id="ARBA00004477"/>
    </source>
</evidence>
<dbReference type="InterPro" id="IPR022041">
    <property type="entry name" value="Methyltransf_FA"/>
</dbReference>
<evidence type="ECO:0000256" key="10">
    <source>
        <dbReference type="ARBA" id="ARBA00023136"/>
    </source>
</evidence>
<feature type="domain" description="BACK" evidence="12">
    <location>
        <begin position="112"/>
        <end position="211"/>
    </location>
</feature>
<dbReference type="Pfam" id="PF02109">
    <property type="entry name" value="DAD"/>
    <property type="match status" value="1"/>
</dbReference>
<dbReference type="InterPro" id="IPR003038">
    <property type="entry name" value="DAD/Ost2"/>
</dbReference>
<feature type="transmembrane region" description="Helical" evidence="11">
    <location>
        <begin position="532"/>
        <end position="552"/>
    </location>
</feature>
<evidence type="ECO:0000256" key="5">
    <source>
        <dbReference type="ARBA" id="ARBA00011157"/>
    </source>
</evidence>
<keyword evidence="8" id="KW-0256">Endoplasmic reticulum</keyword>
<keyword evidence="9 11" id="KW-1133">Transmembrane helix</keyword>
<dbReference type="InterPro" id="IPR011705">
    <property type="entry name" value="BACK"/>
</dbReference>
<evidence type="ECO:0000256" key="11">
    <source>
        <dbReference type="SAM" id="Phobius"/>
    </source>
</evidence>
<evidence type="ECO:0000256" key="3">
    <source>
        <dbReference type="ARBA" id="ARBA00004922"/>
    </source>
</evidence>
<dbReference type="SMART" id="SM00875">
    <property type="entry name" value="BACK"/>
    <property type="match status" value="1"/>
</dbReference>
<dbReference type="AlphaFoldDB" id="A0A3M7KW34"/>
<comment type="pathway">
    <text evidence="3">Protein modification; protein glycosylation.</text>
</comment>
<evidence type="ECO:0000256" key="6">
    <source>
        <dbReference type="ARBA" id="ARBA00022692"/>
    </source>
</evidence>
<reference evidence="14" key="1">
    <citation type="journal article" date="2018" name="Algal Res.">
        <title>Characterization of plant carbon substrate utilization by Auxenochlorella protothecoides.</title>
        <authorList>
            <person name="Vogler B.W."/>
            <person name="Starkenburg S.R."/>
            <person name="Sudasinghe N."/>
            <person name="Schambach J.Y."/>
            <person name="Rollin J.A."/>
            <person name="Pattathil S."/>
            <person name="Barry A.N."/>
        </authorList>
    </citation>
    <scope>NUCLEOTIDE SEQUENCE [LARGE SCALE GENOMIC DNA]</scope>
    <source>
        <strain evidence="14">UTEX 25</strain>
    </source>
</reference>
<dbReference type="Gene3D" id="1.25.40.420">
    <property type="match status" value="1"/>
</dbReference>
<dbReference type="InterPro" id="IPR008979">
    <property type="entry name" value="Galactose-bd-like_sf"/>
</dbReference>
<comment type="caution">
    <text evidence="13">The sequence shown here is derived from an EMBL/GenBank/DDBJ whole genome shotgun (WGS) entry which is preliminary data.</text>
</comment>
<comment type="similarity">
    <text evidence="4">Belongs to the DAD/OST2 family.</text>
</comment>
<feature type="transmembrane region" description="Helical" evidence="11">
    <location>
        <begin position="505"/>
        <end position="526"/>
    </location>
</feature>
<dbReference type="EMBL" id="QOKY01000184">
    <property type="protein sequence ID" value="RMZ54074.1"/>
    <property type="molecule type" value="Genomic_DNA"/>
</dbReference>
<comment type="subunit">
    <text evidence="5">Component of the oligosaccharyltransferase (OST) complex.</text>
</comment>
<dbReference type="Pfam" id="PF07707">
    <property type="entry name" value="BACK"/>
    <property type="match status" value="1"/>
</dbReference>
<evidence type="ECO:0000256" key="7">
    <source>
        <dbReference type="ARBA" id="ARBA00022703"/>
    </source>
</evidence>
<keyword evidence="10 11" id="KW-0472">Membrane</keyword>
<feature type="non-terminal residue" evidence="13">
    <location>
        <position position="575"/>
    </location>
</feature>
<dbReference type="Pfam" id="PF12248">
    <property type="entry name" value="Methyltransf_FA"/>
    <property type="match status" value="1"/>
</dbReference>
<keyword evidence="6 11" id="KW-0812">Transmembrane</keyword>
<proteinExistence type="inferred from homology"/>
<dbReference type="Gene3D" id="2.60.120.260">
    <property type="entry name" value="Galactose-binding domain-like"/>
    <property type="match status" value="1"/>
</dbReference>
<dbReference type="PANTHER" id="PTHR47457">
    <property type="entry name" value="OS05G0345500 PROTEIN"/>
    <property type="match status" value="1"/>
</dbReference>
<evidence type="ECO:0000313" key="13">
    <source>
        <dbReference type="EMBL" id="RMZ54074.1"/>
    </source>
</evidence>
<gene>
    <name evidence="13" type="ORF">APUTEX25_002651</name>
</gene>
<accession>A0A3M7KW34</accession>
<protein>
    <recommendedName>
        <fullName evidence="12">BACK domain-containing protein</fullName>
    </recommendedName>
</protein>
<evidence type="ECO:0000256" key="9">
    <source>
        <dbReference type="ARBA" id="ARBA00022989"/>
    </source>
</evidence>
<name>A0A3M7KW34_AUXPR</name>
<keyword evidence="7" id="KW-0053">Apoptosis</keyword>
<evidence type="ECO:0000259" key="12">
    <source>
        <dbReference type="SMART" id="SM00875"/>
    </source>
</evidence>
<evidence type="ECO:0000256" key="8">
    <source>
        <dbReference type="ARBA" id="ARBA00022824"/>
    </source>
</evidence>
<evidence type="ECO:0000256" key="4">
    <source>
        <dbReference type="ARBA" id="ARBA00009386"/>
    </source>
</evidence>
<feature type="non-terminal residue" evidence="13">
    <location>
        <position position="1"/>
    </location>
</feature>
<comment type="function">
    <text evidence="1">Subunit of the oligosaccharyl transferase (OST) complex that catalyzes the initial transfer of a defined glycan (Glc(3)Man(9)GlcNAc(2) in eukaryotes) from the lipid carrier dolichol-pyrophosphate to an asparagine residue within an Asn-X-Ser/Thr consensus motif in nascent polypeptide chains, the first step in protein N-glycosylation. N-glycosylation occurs cotranslationally and the complex associates with the Sec61 complex at the channel-forming translocon complex that mediates protein translocation across the endoplasmic reticulum (ER). All subunits are required for a maximal enzyme activity.</text>
</comment>
<comment type="subcellular location">
    <subcellularLocation>
        <location evidence="2">Endoplasmic reticulum membrane</location>
        <topology evidence="2">Multi-pass membrane protein</topology>
    </subcellularLocation>
</comment>
<evidence type="ECO:0000313" key="14">
    <source>
        <dbReference type="Proteomes" id="UP000279271"/>
    </source>
</evidence>
<evidence type="ECO:0000256" key="1">
    <source>
        <dbReference type="ARBA" id="ARBA00002791"/>
    </source>
</evidence>